<feature type="region of interest" description="Disordered" evidence="1">
    <location>
        <begin position="177"/>
        <end position="200"/>
    </location>
</feature>
<evidence type="ECO:0000256" key="2">
    <source>
        <dbReference type="SAM" id="Phobius"/>
    </source>
</evidence>
<evidence type="ECO:0000256" key="1">
    <source>
        <dbReference type="SAM" id="MobiDB-lite"/>
    </source>
</evidence>
<dbReference type="EMBL" id="CAXITT010000242">
    <property type="protein sequence ID" value="CAL1536902.1"/>
    <property type="molecule type" value="Genomic_DNA"/>
</dbReference>
<keyword evidence="2" id="KW-0812">Transmembrane</keyword>
<evidence type="ECO:0000313" key="3">
    <source>
        <dbReference type="EMBL" id="CAL1536902.1"/>
    </source>
</evidence>
<comment type="caution">
    <text evidence="3">The sequence shown here is derived from an EMBL/GenBank/DDBJ whole genome shotgun (WGS) entry which is preliminary data.</text>
</comment>
<name>A0AAV2HS34_LYMST</name>
<keyword evidence="2" id="KW-0472">Membrane</keyword>
<keyword evidence="4" id="KW-1185">Reference proteome</keyword>
<proteinExistence type="predicted"/>
<protein>
    <submittedName>
        <fullName evidence="3">Uncharacterized protein</fullName>
    </submittedName>
</protein>
<feature type="transmembrane region" description="Helical" evidence="2">
    <location>
        <begin position="67"/>
        <end position="89"/>
    </location>
</feature>
<reference evidence="3 4" key="1">
    <citation type="submission" date="2024-04" db="EMBL/GenBank/DDBJ databases">
        <authorList>
            <consortium name="Genoscope - CEA"/>
            <person name="William W."/>
        </authorList>
    </citation>
    <scope>NUCLEOTIDE SEQUENCE [LARGE SCALE GENOMIC DNA]</scope>
</reference>
<dbReference type="Proteomes" id="UP001497497">
    <property type="component" value="Unassembled WGS sequence"/>
</dbReference>
<accession>A0AAV2HS34</accession>
<organism evidence="3 4">
    <name type="scientific">Lymnaea stagnalis</name>
    <name type="common">Great pond snail</name>
    <name type="synonym">Helix stagnalis</name>
    <dbReference type="NCBI Taxonomy" id="6523"/>
    <lineage>
        <taxon>Eukaryota</taxon>
        <taxon>Metazoa</taxon>
        <taxon>Spiralia</taxon>
        <taxon>Lophotrochozoa</taxon>
        <taxon>Mollusca</taxon>
        <taxon>Gastropoda</taxon>
        <taxon>Heterobranchia</taxon>
        <taxon>Euthyneura</taxon>
        <taxon>Panpulmonata</taxon>
        <taxon>Hygrophila</taxon>
        <taxon>Lymnaeoidea</taxon>
        <taxon>Lymnaeidae</taxon>
        <taxon>Lymnaea</taxon>
    </lineage>
</organism>
<keyword evidence="2" id="KW-1133">Transmembrane helix</keyword>
<feature type="compositionally biased region" description="Low complexity" evidence="1">
    <location>
        <begin position="186"/>
        <end position="200"/>
    </location>
</feature>
<dbReference type="AlphaFoldDB" id="A0AAV2HS34"/>
<gene>
    <name evidence="3" type="ORF">GSLYS_00010815001</name>
</gene>
<sequence length="200" mass="22054">MAPLRAAVFNLPCYADLTLTVCTNCTCTHNVTRTRVCCNELAENTWSVPHVPPPYLAFEKNEFEGCFWQFGLVGIVTLLFAALVIYTLCSLPPRPRLAKSLSLLRPKIHSILKDDNKKAVIEEHRQVTSANKDAAHGRQSTIVAYEPITVSWESLPASTHGILTDLKMISSSDAMLSRHYPTPPQSHASSAVHSASLVKE</sequence>
<evidence type="ECO:0000313" key="4">
    <source>
        <dbReference type="Proteomes" id="UP001497497"/>
    </source>
</evidence>